<reference evidence="3 4" key="1">
    <citation type="submission" date="2018-10" db="EMBL/GenBank/DDBJ databases">
        <title>Xanthobacter tagetidis genome sequencing and assembly.</title>
        <authorList>
            <person name="Maclea K.S."/>
            <person name="Goen A.E."/>
            <person name="Fatima S.A."/>
        </authorList>
    </citation>
    <scope>NUCLEOTIDE SEQUENCE [LARGE SCALE GENOMIC DNA]</scope>
    <source>
        <strain evidence="3 4">ATCC 700314</strain>
    </source>
</reference>
<accession>A0A3L7AEP4</accession>
<feature type="chain" id="PRO_5017996064" evidence="1">
    <location>
        <begin position="31"/>
        <end position="156"/>
    </location>
</feature>
<dbReference type="Gene3D" id="2.40.128.520">
    <property type="match status" value="1"/>
</dbReference>
<dbReference type="PANTHER" id="PTHR36919">
    <property type="entry name" value="BLR1215 PROTEIN"/>
    <property type="match status" value="1"/>
</dbReference>
<protein>
    <submittedName>
        <fullName evidence="3">DUF2147 domain-containing protein</fullName>
    </submittedName>
</protein>
<dbReference type="AlphaFoldDB" id="A0A3L7AEP4"/>
<dbReference type="InterPro" id="IPR019223">
    <property type="entry name" value="DUF2147"/>
</dbReference>
<dbReference type="PANTHER" id="PTHR36919:SF2">
    <property type="entry name" value="BLL6627 PROTEIN"/>
    <property type="match status" value="1"/>
</dbReference>
<dbReference type="Pfam" id="PF09917">
    <property type="entry name" value="DUF2147"/>
    <property type="match status" value="1"/>
</dbReference>
<sequence length="156" mass="16599">MLMSARNSLLAATLAAGLTGLPVAGALAQAAGPGEIVGVWETENRQLKLEMFDAGGTYAARVIYGARLMEADGQTFKKDAQNPDPALRDRSLQGIVFLSSLKWNAAEGRWDDGAVYDAQSGRTLSAQVTLVGGKMELRGYMGTPLLGQTVVLQRTR</sequence>
<evidence type="ECO:0000313" key="4">
    <source>
        <dbReference type="Proteomes" id="UP000269692"/>
    </source>
</evidence>
<organism evidence="3 4">
    <name type="scientific">Xanthobacter tagetidis</name>
    <dbReference type="NCBI Taxonomy" id="60216"/>
    <lineage>
        <taxon>Bacteria</taxon>
        <taxon>Pseudomonadati</taxon>
        <taxon>Pseudomonadota</taxon>
        <taxon>Alphaproteobacteria</taxon>
        <taxon>Hyphomicrobiales</taxon>
        <taxon>Xanthobacteraceae</taxon>
        <taxon>Xanthobacter</taxon>
    </lineage>
</organism>
<evidence type="ECO:0000259" key="2">
    <source>
        <dbReference type="Pfam" id="PF09917"/>
    </source>
</evidence>
<proteinExistence type="predicted"/>
<evidence type="ECO:0000256" key="1">
    <source>
        <dbReference type="SAM" id="SignalP"/>
    </source>
</evidence>
<feature type="domain" description="DUF2147" evidence="2">
    <location>
        <begin position="38"/>
        <end position="154"/>
    </location>
</feature>
<dbReference type="EMBL" id="RCTF01000009">
    <property type="protein sequence ID" value="RLP78168.1"/>
    <property type="molecule type" value="Genomic_DNA"/>
</dbReference>
<dbReference type="OrthoDB" id="9811671at2"/>
<keyword evidence="1" id="KW-0732">Signal</keyword>
<comment type="caution">
    <text evidence="3">The sequence shown here is derived from an EMBL/GenBank/DDBJ whole genome shotgun (WGS) entry which is preliminary data.</text>
</comment>
<feature type="signal peptide" evidence="1">
    <location>
        <begin position="1"/>
        <end position="30"/>
    </location>
</feature>
<gene>
    <name evidence="3" type="ORF">D9R14_12340</name>
</gene>
<name>A0A3L7AEP4_9HYPH</name>
<evidence type="ECO:0000313" key="3">
    <source>
        <dbReference type="EMBL" id="RLP78168.1"/>
    </source>
</evidence>
<dbReference type="Proteomes" id="UP000269692">
    <property type="component" value="Unassembled WGS sequence"/>
</dbReference>
<keyword evidence="4" id="KW-1185">Reference proteome</keyword>